<evidence type="ECO:0000313" key="9">
    <source>
        <dbReference type="Proteomes" id="UP000001401"/>
    </source>
</evidence>
<dbReference type="Proteomes" id="UP000001401">
    <property type="component" value="Chromosome"/>
</dbReference>
<dbReference type="OrthoDB" id="9814591at2"/>
<evidence type="ECO:0000256" key="5">
    <source>
        <dbReference type="ARBA" id="ARBA00023239"/>
    </source>
</evidence>
<proteinExistence type="inferred from homology"/>
<evidence type="ECO:0000256" key="6">
    <source>
        <dbReference type="ARBA" id="ARBA00023316"/>
    </source>
</evidence>
<dbReference type="PANTHER" id="PTHR30518:SF2">
    <property type="entry name" value="ENDOLYTIC MUREIN TRANSGLYCOSYLASE"/>
    <property type="match status" value="1"/>
</dbReference>
<dbReference type="RefSeq" id="WP_013488130.1">
    <property type="nucleotide sequence ID" value="NC_014829.1"/>
</dbReference>
<dbReference type="GO" id="GO:0008932">
    <property type="term" value="F:lytic endotransglycosylase activity"/>
    <property type="evidence" value="ECO:0007669"/>
    <property type="project" value="UniProtKB-UniRule"/>
</dbReference>
<dbReference type="InterPro" id="IPR003770">
    <property type="entry name" value="MLTG-like"/>
</dbReference>
<dbReference type="eggNOG" id="COG1559">
    <property type="taxonomic scope" value="Bacteria"/>
</dbReference>
<evidence type="ECO:0000313" key="8">
    <source>
        <dbReference type="EMBL" id="ADU29793.1"/>
    </source>
</evidence>
<evidence type="ECO:0000256" key="2">
    <source>
        <dbReference type="ARBA" id="ARBA00022692"/>
    </source>
</evidence>
<dbReference type="KEGG" id="bco:Bcell_1530"/>
<name>E6TVA9_EVAC2</name>
<organism evidence="8 9">
    <name type="scientific">Evansella cellulosilytica (strain ATCC 21833 / DSM 2522 / FERM P-1141 / JCM 9156 / N-4)</name>
    <name type="common">Bacillus cellulosilyticus</name>
    <dbReference type="NCBI Taxonomy" id="649639"/>
    <lineage>
        <taxon>Bacteria</taxon>
        <taxon>Bacillati</taxon>
        <taxon>Bacillota</taxon>
        <taxon>Bacilli</taxon>
        <taxon>Bacillales</taxon>
        <taxon>Bacillaceae</taxon>
        <taxon>Evansella</taxon>
    </lineage>
</organism>
<comment type="similarity">
    <text evidence="7">Belongs to the transglycosylase MltG family.</text>
</comment>
<evidence type="ECO:0000256" key="3">
    <source>
        <dbReference type="ARBA" id="ARBA00022989"/>
    </source>
</evidence>
<keyword evidence="6 7" id="KW-0961">Cell wall biogenesis/degradation</keyword>
<dbReference type="Pfam" id="PF02618">
    <property type="entry name" value="YceG"/>
    <property type="match status" value="1"/>
</dbReference>
<keyword evidence="1 7" id="KW-1003">Cell membrane</keyword>
<dbReference type="Gene3D" id="3.30.1490.480">
    <property type="entry name" value="Endolytic murein transglycosylase"/>
    <property type="match status" value="1"/>
</dbReference>
<sequence length="370" mass="42724">MSEKKEKRRKKHREKLLERQKEASLVRKIVFVCLFLIILTVAGVGYGSYQYIMNAIGPVDESDDTDIEVSIPIGSTTTRIGEILEENGLISNASIFRYYVRFKNESNFQAGDYSLSRNMDMDDIILELKEGMVYQDYQISFTIPEGRWLERVIELAEENTNLSEEDILEVITDEEYLEELIERYEILEEVILTEEIRYPLEGYLFPARYDFVEEEITVEQLIETMINRTSSVLIDNGAAGSQYTYHEILTLASIIEGEARNDEERYRISGVIKNRLDRGMPLQMDPTVAYAHGEHLSRTTYDHLEIESPYNTYHVTGIPIGPINNPGEASIRAALLPEDHFYLYFYHSPNGDVYFTETLAEHEAVVGQYQ</sequence>
<evidence type="ECO:0000256" key="4">
    <source>
        <dbReference type="ARBA" id="ARBA00023136"/>
    </source>
</evidence>
<dbReference type="GO" id="GO:0009252">
    <property type="term" value="P:peptidoglycan biosynthetic process"/>
    <property type="evidence" value="ECO:0007669"/>
    <property type="project" value="UniProtKB-UniRule"/>
</dbReference>
<dbReference type="EC" id="4.2.2.29" evidence="7"/>
<keyword evidence="9" id="KW-1185">Reference proteome</keyword>
<dbReference type="STRING" id="649639.Bcell_1530"/>
<dbReference type="AlphaFoldDB" id="E6TVA9"/>
<feature type="site" description="Important for catalytic activity" evidence="7">
    <location>
        <position position="258"/>
    </location>
</feature>
<dbReference type="EMBL" id="CP002394">
    <property type="protein sequence ID" value="ADU29793.1"/>
    <property type="molecule type" value="Genomic_DNA"/>
</dbReference>
<evidence type="ECO:0000256" key="1">
    <source>
        <dbReference type="ARBA" id="ARBA00022475"/>
    </source>
</evidence>
<protein>
    <recommendedName>
        <fullName evidence="7">Endolytic murein transglycosylase</fullName>
        <ecNumber evidence="7">4.2.2.29</ecNumber>
    </recommendedName>
    <alternativeName>
        <fullName evidence="7">Peptidoglycan lytic transglycosylase</fullName>
    </alternativeName>
    <alternativeName>
        <fullName evidence="7">Peptidoglycan polymerization terminase</fullName>
    </alternativeName>
</protein>
<dbReference type="HAMAP" id="MF_02065">
    <property type="entry name" value="MltG"/>
    <property type="match status" value="1"/>
</dbReference>
<keyword evidence="4 7" id="KW-0472">Membrane</keyword>
<dbReference type="NCBIfam" id="TIGR00247">
    <property type="entry name" value="endolytic transglycosylase MltG"/>
    <property type="match status" value="1"/>
</dbReference>
<dbReference type="GO" id="GO:0005886">
    <property type="term" value="C:plasma membrane"/>
    <property type="evidence" value="ECO:0007669"/>
    <property type="project" value="UniProtKB-SubCell"/>
</dbReference>
<comment type="subcellular location">
    <subcellularLocation>
        <location evidence="7">Cell membrane</location>
        <topology evidence="7">Single-pass membrane protein</topology>
    </subcellularLocation>
</comment>
<dbReference type="PANTHER" id="PTHR30518">
    <property type="entry name" value="ENDOLYTIC MUREIN TRANSGLYCOSYLASE"/>
    <property type="match status" value="1"/>
</dbReference>
<dbReference type="CDD" id="cd08010">
    <property type="entry name" value="MltG_like"/>
    <property type="match status" value="1"/>
</dbReference>
<keyword evidence="3 7" id="KW-1133">Transmembrane helix</keyword>
<evidence type="ECO:0000256" key="7">
    <source>
        <dbReference type="HAMAP-Rule" id="MF_02065"/>
    </source>
</evidence>
<comment type="function">
    <text evidence="7">Functions as a peptidoglycan terminase that cleaves nascent peptidoglycan strands endolytically to terminate their elongation.</text>
</comment>
<comment type="catalytic activity">
    <reaction evidence="7">
        <text>a peptidoglycan chain = a peptidoglycan chain with N-acetyl-1,6-anhydromuramyl-[peptide] at the reducing end + a peptidoglycan chain with N-acetylglucosamine at the non-reducing end.</text>
        <dbReference type="EC" id="4.2.2.29"/>
    </reaction>
</comment>
<feature type="transmembrane region" description="Helical" evidence="7">
    <location>
        <begin position="29"/>
        <end position="49"/>
    </location>
</feature>
<dbReference type="GO" id="GO:0071555">
    <property type="term" value="P:cell wall organization"/>
    <property type="evidence" value="ECO:0007669"/>
    <property type="project" value="UniProtKB-KW"/>
</dbReference>
<reference evidence="8" key="1">
    <citation type="submission" date="2010-12" db="EMBL/GenBank/DDBJ databases">
        <title>Complete sequence of Bacillus cellulosilyticus DSM 2522.</title>
        <authorList>
            <consortium name="US DOE Joint Genome Institute"/>
            <person name="Lucas S."/>
            <person name="Copeland A."/>
            <person name="Lapidus A."/>
            <person name="Cheng J.-F."/>
            <person name="Bruce D."/>
            <person name="Goodwin L."/>
            <person name="Pitluck S."/>
            <person name="Chertkov O."/>
            <person name="Detter J.C."/>
            <person name="Han C."/>
            <person name="Tapia R."/>
            <person name="Land M."/>
            <person name="Hauser L."/>
            <person name="Jeffries C."/>
            <person name="Kyrpides N."/>
            <person name="Ivanova N."/>
            <person name="Mikhailova N."/>
            <person name="Brumm P."/>
            <person name="Mead D."/>
            <person name="Woyke T."/>
        </authorList>
    </citation>
    <scope>NUCLEOTIDE SEQUENCE [LARGE SCALE GENOMIC DNA]</scope>
    <source>
        <strain evidence="8">DSM 2522</strain>
    </source>
</reference>
<keyword evidence="2 7" id="KW-0812">Transmembrane</keyword>
<gene>
    <name evidence="7" type="primary">mltG</name>
    <name evidence="8" type="ordered locus">Bcell_1530</name>
</gene>
<dbReference type="HOGENOM" id="CLU_025574_2_3_9"/>
<accession>E6TVA9</accession>
<keyword evidence="5 7" id="KW-0456">Lyase</keyword>